<evidence type="ECO:0000256" key="1">
    <source>
        <dbReference type="ARBA" id="ARBA00022729"/>
    </source>
</evidence>
<evidence type="ECO:0000313" key="5">
    <source>
        <dbReference type="Proteomes" id="UP000182961"/>
    </source>
</evidence>
<proteinExistence type="predicted"/>
<accession>A0A1I4RP00</accession>
<dbReference type="InterPro" id="IPR020240">
    <property type="entry name" value="UPF0412_YaaI"/>
</dbReference>
<feature type="region of interest" description="Disordered" evidence="2">
    <location>
        <begin position="25"/>
        <end position="63"/>
    </location>
</feature>
<keyword evidence="1 3" id="KW-0732">Signal</keyword>
<keyword evidence="5" id="KW-1185">Reference proteome</keyword>
<dbReference type="RefSeq" id="WP_024980336.1">
    <property type="nucleotide sequence ID" value="NZ_CBCRUM010000009.1"/>
</dbReference>
<feature type="signal peptide" evidence="3">
    <location>
        <begin position="1"/>
        <end position="23"/>
    </location>
</feature>
<organism evidence="4 5">
    <name type="scientific">Flavobacterium succinicans</name>
    <dbReference type="NCBI Taxonomy" id="29536"/>
    <lineage>
        <taxon>Bacteria</taxon>
        <taxon>Pseudomonadati</taxon>
        <taxon>Bacteroidota</taxon>
        <taxon>Flavobacteriia</taxon>
        <taxon>Flavobacteriales</taxon>
        <taxon>Flavobacteriaceae</taxon>
        <taxon>Flavobacterium</taxon>
    </lineage>
</organism>
<dbReference type="eggNOG" id="ENOG5032ZEA">
    <property type="taxonomic scope" value="Bacteria"/>
</dbReference>
<evidence type="ECO:0000256" key="3">
    <source>
        <dbReference type="SAM" id="SignalP"/>
    </source>
</evidence>
<reference evidence="5" key="1">
    <citation type="submission" date="2016-10" db="EMBL/GenBank/DDBJ databases">
        <authorList>
            <person name="Varghese N."/>
            <person name="Submissions S."/>
        </authorList>
    </citation>
    <scope>NUCLEOTIDE SEQUENCE [LARGE SCALE GENOMIC DNA]</scope>
    <source>
        <strain evidence="5">DSM 4002</strain>
    </source>
</reference>
<evidence type="ECO:0000313" key="4">
    <source>
        <dbReference type="EMBL" id="SFM53977.1"/>
    </source>
</evidence>
<sequence length="144" mass="16710">MKKYFKLAVITLGLALFAPSVEAQGNRDKNKNWGSSNKIGQWEKIGTQTVQKTGEKDDFRPSSRSSYSALKVMVRKNTVNFNKMTIYFENGQKQDVELRNNIKDGGESRVINLSFKRRIDKIRFEYRTRNLIGSRAEVDVWARR</sequence>
<dbReference type="Proteomes" id="UP000182961">
    <property type="component" value="Unassembled WGS sequence"/>
</dbReference>
<gene>
    <name evidence="4" type="ORF">SAMN05444143_101450</name>
</gene>
<evidence type="ECO:0008006" key="6">
    <source>
        <dbReference type="Google" id="ProtNLM"/>
    </source>
</evidence>
<name>A0A1I4RP00_9FLAO</name>
<protein>
    <recommendedName>
        <fullName evidence="6">Lipocalin-like domain-containing protein</fullName>
    </recommendedName>
</protein>
<feature type="chain" id="PRO_5010374711" description="Lipocalin-like domain-containing protein" evidence="3">
    <location>
        <begin position="24"/>
        <end position="144"/>
    </location>
</feature>
<evidence type="ECO:0000256" key="2">
    <source>
        <dbReference type="SAM" id="MobiDB-lite"/>
    </source>
</evidence>
<dbReference type="EMBL" id="FOUT01000001">
    <property type="protein sequence ID" value="SFM53977.1"/>
    <property type="molecule type" value="Genomic_DNA"/>
</dbReference>
<dbReference type="AlphaFoldDB" id="A0A1I4RP00"/>
<dbReference type="Pfam" id="PF10807">
    <property type="entry name" value="DUF2541"/>
    <property type="match status" value="1"/>
</dbReference>